<reference evidence="2 3" key="1">
    <citation type="journal article" date="2021" name="Elife">
        <title>Chloroplast acquisition without the gene transfer in kleptoplastic sea slugs, Plakobranchus ocellatus.</title>
        <authorList>
            <person name="Maeda T."/>
            <person name="Takahashi S."/>
            <person name="Yoshida T."/>
            <person name="Shimamura S."/>
            <person name="Takaki Y."/>
            <person name="Nagai Y."/>
            <person name="Toyoda A."/>
            <person name="Suzuki Y."/>
            <person name="Arimoto A."/>
            <person name="Ishii H."/>
            <person name="Satoh N."/>
            <person name="Nishiyama T."/>
            <person name="Hasebe M."/>
            <person name="Maruyama T."/>
            <person name="Minagawa J."/>
            <person name="Obokata J."/>
            <person name="Shigenobu S."/>
        </authorList>
    </citation>
    <scope>NUCLEOTIDE SEQUENCE [LARGE SCALE GENOMIC DNA]</scope>
</reference>
<sequence length="246" mass="26971">MKDGLLFQELWTGLAAGCMVSSAVYTMGISRTVTFDTTILATSNAYSSKFLTPVLDVAIANSPTSCLGAMLLHVVVTWGGVRDFFFGHNEVSDIQLHIPPATGPNQGDTLHGSPELCQCYPGAILPAGSSLAPHDKQGTHTVGVGLSIISSTKELQWIEVGDSKRRSERDNSAGKEVGIEDKARWEKLMSPMYRRDTVHGQHPVLAASYDVYSTVGQFYPRLHMGRERSRTAEEVDRTMAQERKWV</sequence>
<name>A0AAV4B3A8_9GAST</name>
<feature type="region of interest" description="Disordered" evidence="1">
    <location>
        <begin position="227"/>
        <end position="246"/>
    </location>
</feature>
<comment type="caution">
    <text evidence="2">The sequence shown here is derived from an EMBL/GenBank/DDBJ whole genome shotgun (WGS) entry which is preliminary data.</text>
</comment>
<dbReference type="AlphaFoldDB" id="A0AAV4B3A8"/>
<keyword evidence="3" id="KW-1185">Reference proteome</keyword>
<dbReference type="Proteomes" id="UP000735302">
    <property type="component" value="Unassembled WGS sequence"/>
</dbReference>
<organism evidence="2 3">
    <name type="scientific">Plakobranchus ocellatus</name>
    <dbReference type="NCBI Taxonomy" id="259542"/>
    <lineage>
        <taxon>Eukaryota</taxon>
        <taxon>Metazoa</taxon>
        <taxon>Spiralia</taxon>
        <taxon>Lophotrochozoa</taxon>
        <taxon>Mollusca</taxon>
        <taxon>Gastropoda</taxon>
        <taxon>Heterobranchia</taxon>
        <taxon>Euthyneura</taxon>
        <taxon>Panpulmonata</taxon>
        <taxon>Sacoglossa</taxon>
        <taxon>Placobranchoidea</taxon>
        <taxon>Plakobranchidae</taxon>
        <taxon>Plakobranchus</taxon>
    </lineage>
</organism>
<evidence type="ECO:0000313" key="2">
    <source>
        <dbReference type="EMBL" id="GFO13707.1"/>
    </source>
</evidence>
<accession>A0AAV4B3A8</accession>
<evidence type="ECO:0000313" key="3">
    <source>
        <dbReference type="Proteomes" id="UP000735302"/>
    </source>
</evidence>
<dbReference type="EMBL" id="BLXT01004499">
    <property type="protein sequence ID" value="GFO13707.1"/>
    <property type="molecule type" value="Genomic_DNA"/>
</dbReference>
<protein>
    <submittedName>
        <fullName evidence="2">Uncharacterized protein</fullName>
    </submittedName>
</protein>
<evidence type="ECO:0000256" key="1">
    <source>
        <dbReference type="SAM" id="MobiDB-lite"/>
    </source>
</evidence>
<proteinExistence type="predicted"/>
<gene>
    <name evidence="2" type="ORF">PoB_004021200</name>
</gene>